<accession>A0ABV2HBU8</accession>
<feature type="transmembrane region" description="Helical" evidence="1">
    <location>
        <begin position="87"/>
        <end position="109"/>
    </location>
</feature>
<reference evidence="3 4" key="1">
    <citation type="submission" date="2024-06" db="EMBL/GenBank/DDBJ databases">
        <title>Genomic Encyclopedia of Type Strains, Phase IV (KMG-IV): sequencing the most valuable type-strain genomes for metagenomic binning, comparative biology and taxonomic classification.</title>
        <authorList>
            <person name="Goeker M."/>
        </authorList>
    </citation>
    <scope>NUCLEOTIDE SEQUENCE [LARGE SCALE GENOMIC DNA]</scope>
    <source>
        <strain evidence="3 4">DSM 105042</strain>
    </source>
</reference>
<feature type="transmembrane region" description="Helical" evidence="1">
    <location>
        <begin position="46"/>
        <end position="66"/>
    </location>
</feature>
<feature type="domain" description="DUF1468" evidence="2">
    <location>
        <begin position="13"/>
        <end position="152"/>
    </location>
</feature>
<feature type="transmembrane region" description="Helical" evidence="1">
    <location>
        <begin position="129"/>
        <end position="160"/>
    </location>
</feature>
<proteinExistence type="predicted"/>
<keyword evidence="1" id="KW-0472">Membrane</keyword>
<protein>
    <recommendedName>
        <fullName evidence="2">DUF1468 domain-containing protein</fullName>
    </recommendedName>
</protein>
<sequence length="162" mass="18116">MFRRDKYGFEWAAWVMFAAIPAFIFWQAATSLEEQGAASGGPLENAALYPLVIASLMILVVIVQFVRILFRRTNPPQEEQQLDTPRALAVTVLFMLYLIGLPSIGFHILTPLLCAIMMRSLGLSWMRAVFGALVLWLVCSFVFEGLLNVVLPVGMFNLALFS</sequence>
<keyword evidence="1" id="KW-1133">Transmembrane helix</keyword>
<keyword evidence="4" id="KW-1185">Reference proteome</keyword>
<gene>
    <name evidence="3" type="ORF">ABID21_004164</name>
</gene>
<feature type="transmembrane region" description="Helical" evidence="1">
    <location>
        <begin position="7"/>
        <end position="26"/>
    </location>
</feature>
<keyword evidence="1" id="KW-0812">Transmembrane</keyword>
<evidence type="ECO:0000313" key="4">
    <source>
        <dbReference type="Proteomes" id="UP001549031"/>
    </source>
</evidence>
<name>A0ABV2HBU8_9HYPH</name>
<organism evidence="3 4">
    <name type="scientific">Pseudorhizobium tarimense</name>
    <dbReference type="NCBI Taxonomy" id="1079109"/>
    <lineage>
        <taxon>Bacteria</taxon>
        <taxon>Pseudomonadati</taxon>
        <taxon>Pseudomonadota</taxon>
        <taxon>Alphaproteobacteria</taxon>
        <taxon>Hyphomicrobiales</taxon>
        <taxon>Rhizobiaceae</taxon>
        <taxon>Rhizobium/Agrobacterium group</taxon>
        <taxon>Pseudorhizobium</taxon>
    </lineage>
</organism>
<comment type="caution">
    <text evidence="3">The sequence shown here is derived from an EMBL/GenBank/DDBJ whole genome shotgun (WGS) entry which is preliminary data.</text>
</comment>
<evidence type="ECO:0000259" key="2">
    <source>
        <dbReference type="Pfam" id="PF07331"/>
    </source>
</evidence>
<dbReference type="EMBL" id="JBEPLJ010000018">
    <property type="protein sequence ID" value="MET3588031.1"/>
    <property type="molecule type" value="Genomic_DNA"/>
</dbReference>
<dbReference type="RefSeq" id="WP_247245777.1">
    <property type="nucleotide sequence ID" value="NZ_JALJRA010000019.1"/>
</dbReference>
<evidence type="ECO:0000313" key="3">
    <source>
        <dbReference type="EMBL" id="MET3588031.1"/>
    </source>
</evidence>
<evidence type="ECO:0000256" key="1">
    <source>
        <dbReference type="SAM" id="Phobius"/>
    </source>
</evidence>
<dbReference type="InterPro" id="IPR009936">
    <property type="entry name" value="DUF1468"/>
</dbReference>
<dbReference type="Pfam" id="PF07331">
    <property type="entry name" value="TctB"/>
    <property type="match status" value="1"/>
</dbReference>
<dbReference type="Proteomes" id="UP001549031">
    <property type="component" value="Unassembled WGS sequence"/>
</dbReference>